<feature type="domain" description="SbsA Ig-like" evidence="3">
    <location>
        <begin position="1826"/>
        <end position="1935"/>
    </location>
</feature>
<feature type="domain" description="SbsA Ig-like" evidence="3">
    <location>
        <begin position="1711"/>
        <end position="1823"/>
    </location>
</feature>
<keyword evidence="1 2" id="KW-0732">Signal</keyword>
<feature type="domain" description="SbsA Ig-like" evidence="3">
    <location>
        <begin position="2948"/>
        <end position="3054"/>
    </location>
</feature>
<dbReference type="InterPro" id="IPR025965">
    <property type="entry name" value="FlgD/Vpr_Ig-like"/>
</dbReference>
<feature type="domain" description="SbsA Ig-like" evidence="3">
    <location>
        <begin position="4457"/>
        <end position="4559"/>
    </location>
</feature>
<feature type="domain" description="SbsA Ig-like" evidence="3">
    <location>
        <begin position="3061"/>
        <end position="3161"/>
    </location>
</feature>
<reference evidence="5" key="1">
    <citation type="submission" date="2023-05" db="EMBL/GenBank/DDBJ databases">
        <authorList>
            <person name="Zhang X."/>
        </authorList>
    </citation>
    <scope>NUCLEOTIDE SEQUENCE</scope>
    <source>
        <strain evidence="5">BD1B2-1</strain>
    </source>
</reference>
<dbReference type="Proteomes" id="UP001232063">
    <property type="component" value="Unassembled WGS sequence"/>
</dbReference>
<dbReference type="Gene3D" id="2.60.40.1220">
    <property type="match status" value="4"/>
</dbReference>
<feature type="domain" description="SbsA Ig-like" evidence="3">
    <location>
        <begin position="1938"/>
        <end position="2051"/>
    </location>
</feature>
<feature type="domain" description="SbsA Ig-like" evidence="3">
    <location>
        <begin position="130"/>
        <end position="244"/>
    </location>
</feature>
<feature type="domain" description="SbsA Ig-like" evidence="3">
    <location>
        <begin position="812"/>
        <end position="920"/>
    </location>
</feature>
<name>A0AAE3R4R1_9BACT</name>
<feature type="domain" description="SbsA Ig-like" evidence="3">
    <location>
        <begin position="2054"/>
        <end position="2168"/>
    </location>
</feature>
<feature type="domain" description="SbsA Ig-like" evidence="3">
    <location>
        <begin position="3631"/>
        <end position="3745"/>
    </location>
</feature>
<evidence type="ECO:0000256" key="1">
    <source>
        <dbReference type="ARBA" id="ARBA00022729"/>
    </source>
</evidence>
<evidence type="ECO:0000313" key="6">
    <source>
        <dbReference type="Proteomes" id="UP001232063"/>
    </source>
</evidence>
<dbReference type="RefSeq" id="WP_314514373.1">
    <property type="nucleotide sequence ID" value="NZ_JASJOU010000009.1"/>
</dbReference>
<feature type="domain" description="SbsA Ig-like" evidence="3">
    <location>
        <begin position="360"/>
        <end position="468"/>
    </location>
</feature>
<evidence type="ECO:0000259" key="3">
    <source>
        <dbReference type="Pfam" id="PF13205"/>
    </source>
</evidence>
<feature type="domain" description="SbsA Ig-like" evidence="3">
    <location>
        <begin position="3858"/>
        <end position="3975"/>
    </location>
</feature>
<feature type="domain" description="SbsA Ig-like" evidence="3">
    <location>
        <begin position="3164"/>
        <end position="3279"/>
    </location>
</feature>
<feature type="domain" description="SbsA Ig-like" evidence="3">
    <location>
        <begin position="2840"/>
        <end position="2945"/>
    </location>
</feature>
<evidence type="ECO:0000256" key="2">
    <source>
        <dbReference type="SAM" id="SignalP"/>
    </source>
</evidence>
<dbReference type="Pfam" id="PF13205">
    <property type="entry name" value="Big_5"/>
    <property type="match status" value="38"/>
</dbReference>
<feature type="domain" description="FlgD/Vpr Ig-like" evidence="4">
    <location>
        <begin position="5034"/>
        <end position="5100"/>
    </location>
</feature>
<feature type="domain" description="SbsA Ig-like" evidence="3">
    <location>
        <begin position="1374"/>
        <end position="1481"/>
    </location>
</feature>
<feature type="domain" description="SbsA Ig-like" evidence="3">
    <location>
        <begin position="2171"/>
        <end position="2279"/>
    </location>
</feature>
<comment type="caution">
    <text evidence="5">The sequence shown here is derived from an EMBL/GenBank/DDBJ whole genome shotgun (WGS) entry which is preliminary data.</text>
</comment>
<gene>
    <name evidence="5" type="ORF">QNI22_23985</name>
</gene>
<feature type="domain" description="SbsA Ig-like" evidence="3">
    <location>
        <begin position="4329"/>
        <end position="4443"/>
    </location>
</feature>
<feature type="domain" description="SbsA Ig-like" evidence="3">
    <location>
        <begin position="1599"/>
        <end position="1708"/>
    </location>
</feature>
<feature type="domain" description="SbsA Ig-like" evidence="3">
    <location>
        <begin position="2396"/>
        <end position="2512"/>
    </location>
</feature>
<feature type="signal peptide" evidence="2">
    <location>
        <begin position="1"/>
        <end position="20"/>
    </location>
</feature>
<dbReference type="InterPro" id="IPR032812">
    <property type="entry name" value="SbsA_Ig"/>
</dbReference>
<dbReference type="Gene3D" id="2.60.40.4070">
    <property type="match status" value="1"/>
</dbReference>
<feature type="domain" description="SbsA Ig-like" evidence="3">
    <location>
        <begin position="4098"/>
        <end position="4211"/>
    </location>
</feature>
<feature type="domain" description="SbsA Ig-like" evidence="3">
    <location>
        <begin position="3282"/>
        <end position="3389"/>
    </location>
</feature>
<sequence>MKKYLLPILILLLSYIPALAQKPVVSTYSPANGATNVLTSQNLVLTFNTTMKKGSSGKVILYNGSTKVDSVDVLSSAVTISGSQVTINPANDLPKGQTIAIQITTGAFLSAVDSVYTGITDTNTWKFTTDGTNPTAVTFTPANSSVNAAVDANLRIVFSEKIRKGTGTITIGRQILLLNQTLETINVATAPDSVVSIVNDSILVINPVNNFPSLAQVTVGISATAIQDLSSNSYAGLSGLQWTFLVVDITSPGRLTYTPKNGATNVAGTANLILSFDEKVKKGTGNIVIRNGAAIVETINVASAPSTVLSITDSIVTVNPVNNLPAAGNITVSIPSGAFEDLAGNNYGGNLLDSWSFTVDNTVPTLITGSLSPANSATNVSANANLIFRLSEKVQKGTGNIVIKSGATTVETIAVTASNVTITNDSIITINPATDFPSSGSMSITLESGTFEDLSGNKFAGISTWAFQVADIVAPTLIATSLSPANNATNVAANSNLVFRLSKKIQKGTGNIVIRNGSTVVETIAVTASNVTITNDSIVTINPANDFPSSGNISVSIGANTFEDLSGNKFAGFSTWSFQAADIIVPTLVANSLSPANGATNVAADANLVFRLSEKVQKGTGNIVIKQGNTIVETIAVTSALVTIANDSVITINPANNFPSSGSVSVEIAANTFEDLSGNKFAGNTAATWTFQSALVDATIPVIVAGSYYPVQNAIGVPVDTILRFRFSEKVKKGAGKITIFNGAAIYETINVTDPIVTISNDSIIAINPINNFPSLAKISLVLDAGSFQDLAGNAYAGNSASAWSFQTKDVLPPNRLSYTPRVGATNVLASSNLILSFDEKVKKGTGNIVIRNGAAIVETINVASAPSTVLSITDSIVTINPVNNLPAAGNITVTIASGAFSDLTGNVYGGNSSDAWSFTVDNTVPALITNSLSPANGATKVAVNANLVFRLSEKAQKGTGNIVIRQGSTVLETIAVTASNVTITNDSIITINPANDFPSSGNISVSIGTNTFEDLSGNKLAGFSTWSFQAADIIAPTLVANSLSPANGAINVASDANLVFRLSKKVQKGTGNIIIRQGSTILETIVVTASNVTITNDSSITINPVTTFPSLASVSVVVESGAFQDLSGNVFAGIASGAWNFQAVYIDTTPPFIVAGSYYPVQNAIGVPVDTILRFRFSEKVKKGAGKITIFNGAAIYETINVTDPIVTISNDSIIAINPINNFPSLAKISLVLDAGSFQDLAGNAYAGNSASAWSFQTKDVLPPNRLSYTPRVGATNVLASSNLILSFDEKVKKGTGNIVIRNGAAIVETINVASAPSTVLSITDSIVTINPVNNLPAAGNITVTIASGVFSDLTGNVYGGNSSDAWSFTVDNTVPALITNSLSPANGATKVAVNANLVFRLSEKVQKGTGNIVIRQGSTVLETIAVTASNVTITNDSIVTINPANDFPSSGNISVSIGANTFEDLSGNKFAGLSSWSFQAADIIVPTLVANSLSPANGATNVAADANLVFRLSEKVQKGTGNIVIKQGNTIVETIAVTSALVTIANDSVITINPANNFPSSGSMSVEIAANTFEDLSGNKFAGNTTATWTFQIVDYINPTAISYDPADGATGVMPTAKLRIVFSEKVKKGASGTIVLDKGSVSQGIPVTGNAVVVQDSIVTITPPLALPVNTYVSVQITSGSFQDLAGNAYAGIPVSDTTTWGFKTVSDTIPPTYTQLQPLDNTTNVAANAKLVITFSEKINKESNGSILLVSSSGDSQTVPVNSSTVVISGTNSNIVTITPPKAFNSGANIYVLVVPGSFSDDAGNTFAGITDASKWNFKVADTTPPTLSDTNPSNGATNVTANTSLVMTFSEAVKKGTGNITISQGVGNPTLTIDVTDSRYVTVTDNTVVITLPSALVSGATASIQVPATAFADLSGNAFSGVASGAWRFTIADTQAPTIIANGLDPADNATNVARNKTLRIIFSEKVKKGTGSILISENGTPTSIAISNSNITIADNVVSINYSAIKSGGFASGASVFVLVPYGAFADSTGNFFTGIANTTDWNFTIIDNTKPDYTQLSPANTATNVASSTNLVITFNEAVKAGTGSNNKIRIYQVGISNPIETISANTTSKVLITGSTVTILNNALPTSGVEIYVTIDAGAFTDNNGNSFDGISSATEWRFKVSDGKAPAISTLNPINGKGNVGVNDPLIIVFDEAIQKGTSGKILLFSSKNANQTIDISQVTLTNATTARIPHSSFLSNDTIYVLIFPGAFTDLAGNSFEGISSDQTWRFTTADIVAPEIASLSPITTASGVAVNTNLVITFNEAVKKSGTGAVSIYQASNNTLLQTISVADTSLLQVNGSVVTVKLSANLPTATSVYVLIDSGAFTDLAGNAFAGIKDPGKWTFTTIDTNAPVITVYSPTLGATNQPTNTNLSFTFNKDIQIGSGNIRLKVTGITNDVVIPVSNSAVSVRSDKRIVDVILSSFFPNGIPSGATVSVTMDEGTFVDLANNNKFAGIGSGSPWKFTVNDVIPPTLNTFTPTDNSINVPVNTTLKLTFSETVKAGTGKISIYQQNNSTPIVTLNASAGSGLPGNTITYTLPTLPSETSLYVLIDGKAFTDLANLPYAGISSTTVWNFTTGDITAPTVRTYSPTPGETNVGVNRELVLTFSEQVKKGADGDITVNNGGEIQRININNVTFGTTGIVTLNRSFSFKSGQKVYVLIPEGLITDLSGNSYAGITSDTVWSFTVIDNEKPTIVSLSPTIGATNVAPATRLSITFSEPVKQNSGTITILSQGSIIIPNPNVIFSNDNRTITLPNNDFIAGTVTVIIPAGTFTDLTGNAFDGINNWSFTVADIVAPTVTSTDPNKNETNVQPNVTILAAFSEAIKKNTGKIIIEPAGGTAQSIDITSSWVTIIGQNTISIQLPQNLPSGAKVTVTIPDGAFLDVENNRSVGYQWSFTVADVEPPTITTLSPDKEEQNVSRNKILTMTFSENVFPGEDTISVYVNQVKKYTIAVSSLNPAGKIVTIPISASWPSNADVYVLVPAGSFKDAAGNKFAGITTSTGWHFTIEDYIFPTITDYSPQNPPDAPVNSNVTLTFSEAIKRGTGAIVLKPVSGTSQTIDVTNTTKVRISGNTVTIDPDDFGSNSTIEVTIPVGAFTDLAGNALQTAKVWTFKVVDTDVPFVVKYSPEDDSTNVPVNALLKLTFSKPVKKNTGSIRVVVNGTAYPITVNDPAVSISSDNKTVTINPFTSNLPSFPSEASVYVTMPAGVFVDLSSSANPYSGISSQTTWNFKVVDIIAPTVKTLSPDRQATGVKTDEVISITFSESIRVGVATDTITITQSTGKVEKISVTDSRVQISGTVMKISHTTLFDSDATVTVQVPASAVEDLSGNRLTSLIGWSFKAADMIRPTVDRLSPTIGQSGVATTAPLIMIFSERIKKGTGKIILTQVSNQQGGSTDAISVTSDSVQITTITVGNKTVSQVSILHKEFLSGATVSILMFDDVFTDLSGNTYAGLTTADSWKFSVSDVVLPYIANKTPEDEATRVAASTEMVINFSEAMKRGKGEINLFLKTATGTTGRVINVADTNLVRMKDGESTVIIRQSTAFPSNARVTVYIPDGAFTDLDGNAFGLKDTSAWNFTIVDYTNPIALTLDPHNTASDVGQDKILSITFDKPVKPNIGFVRIFRTGVADALYTINVTDATQVSINSSNPNQILINPGPNGLLPSGSTLYVTVDAASFVDFSGNEFLGIGVDAWKFTVRDVIPPRVLTYRPTSGTQNVAPDTPLELTFSETVKAIANKRIYIYVNGVVRDSILATATQITNGTKVTIPVRSFNSEDKVYIRMAEGTFEDLVGNKYAGINDASTWNFTVADVNAPTATAFIPTNGSTYVKIDAVLSITFSETIKKGSGIILLNEVSSTLSTTQTIAVDDPAVVIAANGRTVYITPPDGLPYKSNISVQIPSGTFMDLAGNAYKGVNSEATDKQWSFTTVPPPDNDPPLVSNLSPKDNAVDVPLNSQLIMTFNEPIFNNQQGSITIGTQTLNFKDAGSYLKFSNNLQTGSYILTITPPAKLPPNTNVSVQISKGAIVDSVGNQFAGYVNDQEWNFLTADPSDTIAPIVQILDPDDGSSNVKVSQNMKIVFSERIRKGKGNIIINNNSVENVIPVSSSQITLNNNVVTINPDHDLAPGANINVIVPSDAFTDLAGNQFVYKGKAGIPDPQDWNFSTFNSTVTTAPFVKQRIPDINDTVSANTVRLALIFDRKMKKYEGVIRVLVNSTVNAIDVEGSGVEVDATDSTKVYINFPSGFPVGATVKVIIPSSAFVDTNDNSFAGFNDSDPWTFYIEDKDAPTAGMYYPAVGSIAARNTNLILTFSESVKINEALKNSTNVTIMQSDASLYRISFSDTQRLRVVNNTLIINPANDLPQTNETFAVLIDPNSITDLSGNPFAGITDKKTWYFTVGSFIDNIAPGLISLNALDPAPNVKGVSRTATLKATFTEPIQKGTGSVTLVVDGVPTVLDISSSQITIADNQLIIKPSAAFEPLSKVYVLIGNGAITDRANNAYTGISDPTSWSFTIEQAPPVELTVSEEELLVPDTVTAMEVQAQLSQRLPGISAKMYYRGITSADTTAWQTQELTLQGLSFTGTITREMIDPDKIGLEYYFELTFDSTLNSNPSQTNILYAYHKFTKSGRLFSEGGSLKAGSKTKEYDIISIPLELEKTDISDVFGDDLGFYDIKKWRIFHYNTTTMESQEYQNGLTQIEPGLGYWFLSRNQAGIDTLDTGPGTPVRRNRTNLFPIFLTRGWNQIGNPYRFDVSWDDIQNANSSLDTTVQLFTYDDGYLNSTVLPKYRGGFVFVEEDTRIVVPTTLNHAINSGRTSSEVKSAFTQGALWEINFSVKANDISYNLAGLGMHEQAAEGKDKLDRIALPRLPQYLDIRFEHPEYFAKYFTKDMVSVKENFVWEFTVGSGLGKQDVIFSWTNKLPENTNKKWILFDVQQNKVIDLTTWKEYKFELGKSAIFRMYYGTAEYIQENIKPEFGSLGQIYPNPFHQTTTIPFALAESDQSYQVRMDIYTITGVKVASLVNSTFETGLHEVTWNGKGNDGNRVAAGMYVCQMEVMSVTGKAIYRKKVIVQ</sequence>
<feature type="domain" description="SbsA Ig-like" evidence="3">
    <location>
        <begin position="1035"/>
        <end position="1143"/>
    </location>
</feature>
<feature type="domain" description="SbsA Ig-like" evidence="3">
    <location>
        <begin position="2626"/>
        <end position="2733"/>
    </location>
</feature>
<feature type="domain" description="SbsA Ig-like" evidence="3">
    <location>
        <begin position="1263"/>
        <end position="1371"/>
    </location>
</feature>
<feature type="domain" description="SbsA Ig-like" evidence="3">
    <location>
        <begin position="1148"/>
        <end position="1259"/>
    </location>
</feature>
<feature type="domain" description="SbsA Ig-like" evidence="3">
    <location>
        <begin position="699"/>
        <end position="808"/>
    </location>
</feature>
<feature type="domain" description="SbsA Ig-like" evidence="3">
    <location>
        <begin position="22"/>
        <end position="129"/>
    </location>
</feature>
<dbReference type="EMBL" id="JASJOU010000009">
    <property type="protein sequence ID" value="MDJ1503744.1"/>
    <property type="molecule type" value="Genomic_DNA"/>
</dbReference>
<feature type="domain" description="SbsA Ig-like" evidence="3">
    <location>
        <begin position="3748"/>
        <end position="3855"/>
    </location>
</feature>
<feature type="domain" description="SbsA Ig-like" evidence="3">
    <location>
        <begin position="590"/>
        <end position="692"/>
    </location>
</feature>
<evidence type="ECO:0000259" key="4">
    <source>
        <dbReference type="Pfam" id="PF13860"/>
    </source>
</evidence>
<feature type="domain" description="SbsA Ig-like" evidence="3">
    <location>
        <begin position="1492"/>
        <end position="1594"/>
    </location>
</feature>
<feature type="chain" id="PRO_5041927517" evidence="2">
    <location>
        <begin position="21"/>
        <end position="5116"/>
    </location>
</feature>
<dbReference type="InterPro" id="IPR014755">
    <property type="entry name" value="Cu-Rt/internalin_Ig-like"/>
</dbReference>
<feature type="domain" description="SbsA Ig-like" evidence="3">
    <location>
        <begin position="2515"/>
        <end position="2624"/>
    </location>
</feature>
<feature type="domain" description="SbsA Ig-like" evidence="3">
    <location>
        <begin position="473"/>
        <end position="579"/>
    </location>
</feature>
<feature type="domain" description="SbsA Ig-like" evidence="3">
    <location>
        <begin position="2281"/>
        <end position="2394"/>
    </location>
</feature>
<accession>A0AAE3R4R1</accession>
<dbReference type="Pfam" id="PF13860">
    <property type="entry name" value="FlgD_ig"/>
    <property type="match status" value="1"/>
</dbReference>
<protein>
    <submittedName>
        <fullName evidence="5">Ig-like domain-containing protein</fullName>
    </submittedName>
</protein>
<feature type="domain" description="SbsA Ig-like" evidence="3">
    <location>
        <begin position="3980"/>
        <end position="4093"/>
    </location>
</feature>
<feature type="domain" description="SbsA Ig-like" evidence="3">
    <location>
        <begin position="2736"/>
        <end position="2837"/>
    </location>
</feature>
<evidence type="ECO:0000313" key="5">
    <source>
        <dbReference type="EMBL" id="MDJ1503744.1"/>
    </source>
</evidence>
<keyword evidence="6" id="KW-1185">Reference proteome</keyword>
<proteinExistence type="predicted"/>
<feature type="domain" description="SbsA Ig-like" evidence="3">
    <location>
        <begin position="250"/>
        <end position="358"/>
    </location>
</feature>
<feature type="domain" description="SbsA Ig-like" evidence="3">
    <location>
        <begin position="3518"/>
        <end position="3627"/>
    </location>
</feature>
<feature type="domain" description="SbsA Ig-like" evidence="3">
    <location>
        <begin position="923"/>
        <end position="1030"/>
    </location>
</feature>
<organism evidence="5 6">
    <name type="scientific">Xanthocytophaga agilis</name>
    <dbReference type="NCBI Taxonomy" id="3048010"/>
    <lineage>
        <taxon>Bacteria</taxon>
        <taxon>Pseudomonadati</taxon>
        <taxon>Bacteroidota</taxon>
        <taxon>Cytophagia</taxon>
        <taxon>Cytophagales</taxon>
        <taxon>Rhodocytophagaceae</taxon>
        <taxon>Xanthocytophaga</taxon>
    </lineage>
</organism>